<dbReference type="Proteomes" id="UP001172687">
    <property type="component" value="Unassembled WGS sequence"/>
</dbReference>
<dbReference type="InterPro" id="IPR029063">
    <property type="entry name" value="SAM-dependent_MTases_sf"/>
</dbReference>
<dbReference type="Pfam" id="PF13649">
    <property type="entry name" value="Methyltransf_25"/>
    <property type="match status" value="1"/>
</dbReference>
<keyword evidence="2" id="KW-0489">Methyltransferase</keyword>
<dbReference type="InterPro" id="IPR041698">
    <property type="entry name" value="Methyltransf_25"/>
</dbReference>
<evidence type="ECO:0000259" key="1">
    <source>
        <dbReference type="Pfam" id="PF13649"/>
    </source>
</evidence>
<name>A0ABT8HEE3_MYCAO</name>
<dbReference type="EMBL" id="JAUHTC010000046">
    <property type="protein sequence ID" value="MDN4518900.1"/>
    <property type="molecule type" value="Genomic_DNA"/>
</dbReference>
<dbReference type="RefSeq" id="WP_208676618.1">
    <property type="nucleotide sequence ID" value="NZ_CP070380.1"/>
</dbReference>
<proteinExistence type="predicted"/>
<dbReference type="GO" id="GO:0008168">
    <property type="term" value="F:methyltransferase activity"/>
    <property type="evidence" value="ECO:0007669"/>
    <property type="project" value="UniProtKB-KW"/>
</dbReference>
<keyword evidence="3" id="KW-1185">Reference proteome</keyword>
<dbReference type="SUPFAM" id="SSF53335">
    <property type="entry name" value="S-adenosyl-L-methionine-dependent methyltransferases"/>
    <property type="match status" value="1"/>
</dbReference>
<dbReference type="Gene3D" id="3.40.50.150">
    <property type="entry name" value="Vaccinia Virus protein VP39"/>
    <property type="match status" value="1"/>
</dbReference>
<organism evidence="2 3">
    <name type="scientific">Mycolicibacterium austroafricanum</name>
    <name type="common">Mycobacterium austroafricanum</name>
    <dbReference type="NCBI Taxonomy" id="39687"/>
    <lineage>
        <taxon>Bacteria</taxon>
        <taxon>Bacillati</taxon>
        <taxon>Actinomycetota</taxon>
        <taxon>Actinomycetes</taxon>
        <taxon>Mycobacteriales</taxon>
        <taxon>Mycobacteriaceae</taxon>
        <taxon>Mycolicibacterium</taxon>
    </lineage>
</organism>
<evidence type="ECO:0000313" key="3">
    <source>
        <dbReference type="Proteomes" id="UP001172687"/>
    </source>
</evidence>
<evidence type="ECO:0000313" key="2">
    <source>
        <dbReference type="EMBL" id="MDN4518900.1"/>
    </source>
</evidence>
<keyword evidence="2" id="KW-0808">Transferase</keyword>
<feature type="domain" description="Methyltransferase" evidence="1">
    <location>
        <begin position="51"/>
        <end position="122"/>
    </location>
</feature>
<reference evidence="2" key="1">
    <citation type="submission" date="2023-07" db="EMBL/GenBank/DDBJ databases">
        <title>Degradation of tert-butanol by M. austroafricanum TBA100.</title>
        <authorList>
            <person name="Helbich S."/>
            <person name="Vainshtein Y."/>
        </authorList>
    </citation>
    <scope>NUCLEOTIDE SEQUENCE</scope>
    <source>
        <strain evidence="2">TBA100</strain>
    </source>
</reference>
<accession>A0ABT8HEE3</accession>
<protein>
    <submittedName>
        <fullName evidence="2">Methyltransferase domain-containing protein</fullName>
    </submittedName>
</protein>
<dbReference type="GO" id="GO:0032259">
    <property type="term" value="P:methylation"/>
    <property type="evidence" value="ECO:0007669"/>
    <property type="project" value="UniProtKB-KW"/>
</dbReference>
<dbReference type="CDD" id="cd02440">
    <property type="entry name" value="AdoMet_MTases"/>
    <property type="match status" value="1"/>
</dbReference>
<gene>
    <name evidence="2" type="ORF">QYF68_13820</name>
</gene>
<comment type="caution">
    <text evidence="2">The sequence shown here is derived from an EMBL/GenBank/DDBJ whole genome shotgun (WGS) entry which is preliminary data.</text>
</comment>
<sequence length="189" mass="20281">MPATSYPRLVTDRGHWDRRYSARDPLSVDDVALPSRFRLFADVFPTGGRAVELACGAGAASVWLAKRGLSVWACDASAVAIAQAEDLAERCGQAHRCRFEVVDLDAGLPVGDSADVVLCNMFRDPRLDRPIIDRLAVGGVLAISALSEVGAAPGRFRARPGELLAAFGSLELITHGEEGGQAWLLARRR</sequence>